<accession>A0AA35VE95</accession>
<dbReference type="AlphaFoldDB" id="A0AA35VE95"/>
<feature type="signal peptide" evidence="2">
    <location>
        <begin position="1"/>
        <end position="25"/>
    </location>
</feature>
<protein>
    <submittedName>
        <fullName evidence="3">Uncharacterized protein</fullName>
    </submittedName>
</protein>
<evidence type="ECO:0000256" key="2">
    <source>
        <dbReference type="SAM" id="SignalP"/>
    </source>
</evidence>
<sequence length="189" mass="19835">SITGISKQLPLLAAVLLVVTTRASGFSDASQDLVPCADIESSDGSAHTVYARDRDLYINYLLNRRSLIVAPKATGHPNTKAANRPKSAANPIAKGAICRRGPGDKDGAKCEPTGGSSFVGPTDFEAYKGTPAPPPPASNFKVNSPNKDLPVAEIVPVDQEQKGSLEGETKACDKEARGSQTGHNRGQNR</sequence>
<feature type="non-terminal residue" evidence="3">
    <location>
        <position position="1"/>
    </location>
</feature>
<evidence type="ECO:0000256" key="1">
    <source>
        <dbReference type="SAM" id="MobiDB-lite"/>
    </source>
</evidence>
<feature type="region of interest" description="Disordered" evidence="1">
    <location>
        <begin position="96"/>
        <end position="189"/>
    </location>
</feature>
<proteinExistence type="predicted"/>
<gene>
    <name evidence="3" type="ORF">CCHLO57077_00006414</name>
</gene>
<feature type="non-terminal residue" evidence="3">
    <location>
        <position position="189"/>
    </location>
</feature>
<keyword evidence="2" id="KW-0732">Signal</keyword>
<name>A0AA35VE95_9HYPO</name>
<keyword evidence="4" id="KW-1185">Reference proteome</keyword>
<evidence type="ECO:0000313" key="4">
    <source>
        <dbReference type="Proteomes" id="UP001160390"/>
    </source>
</evidence>
<feature type="compositionally biased region" description="Polar residues" evidence="1">
    <location>
        <begin position="178"/>
        <end position="189"/>
    </location>
</feature>
<organism evidence="3 4">
    <name type="scientific">Clonostachys chloroleuca</name>
    <dbReference type="NCBI Taxonomy" id="1926264"/>
    <lineage>
        <taxon>Eukaryota</taxon>
        <taxon>Fungi</taxon>
        <taxon>Dikarya</taxon>
        <taxon>Ascomycota</taxon>
        <taxon>Pezizomycotina</taxon>
        <taxon>Sordariomycetes</taxon>
        <taxon>Hypocreomycetidae</taxon>
        <taxon>Hypocreales</taxon>
        <taxon>Bionectriaceae</taxon>
        <taxon>Clonostachys</taxon>
    </lineage>
</organism>
<evidence type="ECO:0000313" key="3">
    <source>
        <dbReference type="EMBL" id="CAI6101186.1"/>
    </source>
</evidence>
<feature type="compositionally biased region" description="Basic and acidic residues" evidence="1">
    <location>
        <begin position="159"/>
        <end position="177"/>
    </location>
</feature>
<feature type="chain" id="PRO_5041229854" evidence="2">
    <location>
        <begin position="26"/>
        <end position="189"/>
    </location>
</feature>
<reference evidence="3" key="1">
    <citation type="submission" date="2023-01" db="EMBL/GenBank/DDBJ databases">
        <authorList>
            <person name="Piombo E."/>
        </authorList>
    </citation>
    <scope>NUCLEOTIDE SEQUENCE</scope>
</reference>
<dbReference type="Proteomes" id="UP001160390">
    <property type="component" value="Unassembled WGS sequence"/>
</dbReference>
<comment type="caution">
    <text evidence="3">The sequence shown here is derived from an EMBL/GenBank/DDBJ whole genome shotgun (WGS) entry which is preliminary data.</text>
</comment>
<dbReference type="EMBL" id="CABFNP030001360">
    <property type="protein sequence ID" value="CAI6101186.1"/>
    <property type="molecule type" value="Genomic_DNA"/>
</dbReference>